<evidence type="ECO:0000256" key="21">
    <source>
        <dbReference type="ARBA" id="ARBA00071640"/>
    </source>
</evidence>
<keyword evidence="16 23" id="KW-0687">Ribonucleoprotein</keyword>
<feature type="chain" id="PRO_5043336777" description="Fms-related tyrosine kinase 3 ligand" evidence="25">
    <location>
        <begin position="28"/>
        <end position="421"/>
    </location>
</feature>
<gene>
    <name evidence="26" type="primary">Gm45713</name>
    <name evidence="26" type="ORF">PHOROB_LOCUS17476</name>
</gene>
<evidence type="ECO:0000256" key="8">
    <source>
        <dbReference type="ARBA" id="ARBA00022729"/>
    </source>
</evidence>
<evidence type="ECO:0000256" key="13">
    <source>
        <dbReference type="ARBA" id="ARBA00023136"/>
    </source>
</evidence>
<evidence type="ECO:0000256" key="2">
    <source>
        <dbReference type="ARBA" id="ARBA00004613"/>
    </source>
</evidence>
<evidence type="ECO:0000256" key="23">
    <source>
        <dbReference type="RuleBase" id="RU003877"/>
    </source>
</evidence>
<dbReference type="GO" id="GO:0008284">
    <property type="term" value="P:positive regulation of cell population proliferation"/>
    <property type="evidence" value="ECO:0007669"/>
    <property type="project" value="TreeGrafter"/>
</dbReference>
<dbReference type="GO" id="GO:0030183">
    <property type="term" value="P:B cell differentiation"/>
    <property type="evidence" value="ECO:0007669"/>
    <property type="project" value="UniProtKB-ARBA"/>
</dbReference>
<dbReference type="PANTHER" id="PTHR11032">
    <property type="entry name" value="SL CYTOKINE"/>
    <property type="match status" value="1"/>
</dbReference>
<dbReference type="GO" id="GO:0097028">
    <property type="term" value="P:dendritic cell differentiation"/>
    <property type="evidence" value="ECO:0007669"/>
    <property type="project" value="UniProtKB-ARBA"/>
</dbReference>
<feature type="signal peptide" evidence="25">
    <location>
        <begin position="1"/>
        <end position="27"/>
    </location>
</feature>
<keyword evidence="15" id="KW-0325">Glycoprotein</keyword>
<evidence type="ECO:0000256" key="15">
    <source>
        <dbReference type="ARBA" id="ARBA00023180"/>
    </source>
</evidence>
<dbReference type="GO" id="GO:0003735">
    <property type="term" value="F:structural constituent of ribosome"/>
    <property type="evidence" value="ECO:0007669"/>
    <property type="project" value="InterPro"/>
</dbReference>
<keyword evidence="9" id="KW-0810">Translation regulation</keyword>
<evidence type="ECO:0000256" key="7">
    <source>
        <dbReference type="ARBA" id="ARBA00022692"/>
    </source>
</evidence>
<evidence type="ECO:0000256" key="12">
    <source>
        <dbReference type="ARBA" id="ARBA00022989"/>
    </source>
</evidence>
<keyword evidence="6" id="KW-0964">Secreted</keyword>
<dbReference type="InterPro" id="IPR005755">
    <property type="entry name" value="Ribosomal_uL13_euk/arc"/>
</dbReference>
<evidence type="ECO:0000313" key="27">
    <source>
        <dbReference type="Proteomes" id="UP001152836"/>
    </source>
</evidence>
<protein>
    <recommendedName>
        <fullName evidence="21">Fms-related tyrosine kinase 3 ligand</fullName>
    </recommendedName>
    <alternativeName>
        <fullName evidence="19">60S ribosomal protein L13a</fullName>
    </alternativeName>
    <alternativeName>
        <fullName evidence="18">Large ribosomal subunit protein uL13</fullName>
    </alternativeName>
    <alternativeName>
        <fullName evidence="22">SL cytokine</fullName>
    </alternativeName>
</protein>
<keyword evidence="27" id="KW-1185">Reference proteome</keyword>
<dbReference type="InterPro" id="IPR005822">
    <property type="entry name" value="Ribosomal_uL13"/>
</dbReference>
<evidence type="ECO:0000256" key="17">
    <source>
        <dbReference type="ARBA" id="ARBA00026018"/>
    </source>
</evidence>
<evidence type="ECO:0000256" key="1">
    <source>
        <dbReference type="ARBA" id="ARBA00004251"/>
    </source>
</evidence>
<evidence type="ECO:0000256" key="14">
    <source>
        <dbReference type="ARBA" id="ARBA00023157"/>
    </source>
</evidence>
<comment type="similarity">
    <text evidence="3 23">Belongs to the universal ribosomal protein uL13 family.</text>
</comment>
<dbReference type="PROSITE" id="PS00783">
    <property type="entry name" value="RIBOSOMAL_L13"/>
    <property type="match status" value="1"/>
</dbReference>
<dbReference type="Proteomes" id="UP001152836">
    <property type="component" value="Unassembled WGS sequence"/>
</dbReference>
<dbReference type="GO" id="GO:0005125">
    <property type="term" value="F:cytokine activity"/>
    <property type="evidence" value="ECO:0007669"/>
    <property type="project" value="UniProtKB-KW"/>
</dbReference>
<dbReference type="GO" id="GO:0005615">
    <property type="term" value="C:extracellular space"/>
    <property type="evidence" value="ECO:0007669"/>
    <property type="project" value="UniProtKB-KW"/>
</dbReference>
<dbReference type="FunFam" id="6.10.250.3250:FF:000001">
    <property type="entry name" value="60S ribosomal protein L13a"/>
    <property type="match status" value="1"/>
</dbReference>
<dbReference type="InterPro" id="IPR036899">
    <property type="entry name" value="Ribosomal_uL13_sf"/>
</dbReference>
<dbReference type="Pfam" id="PF02947">
    <property type="entry name" value="Flt3_lig"/>
    <property type="match status" value="1"/>
</dbReference>
<dbReference type="SUPFAM" id="SSF52161">
    <property type="entry name" value="Ribosomal protein L13"/>
    <property type="match status" value="1"/>
</dbReference>
<evidence type="ECO:0000256" key="6">
    <source>
        <dbReference type="ARBA" id="ARBA00022525"/>
    </source>
</evidence>
<evidence type="ECO:0000256" key="5">
    <source>
        <dbReference type="ARBA" id="ARBA00022514"/>
    </source>
</evidence>
<evidence type="ECO:0000313" key="26">
    <source>
        <dbReference type="EMBL" id="CAH7456757.1"/>
    </source>
</evidence>
<evidence type="ECO:0000256" key="24">
    <source>
        <dbReference type="SAM" id="Phobius"/>
    </source>
</evidence>
<comment type="caution">
    <text evidence="26">The sequence shown here is derived from an EMBL/GenBank/DDBJ whole genome shotgun (WGS) entry which is preliminary data.</text>
</comment>
<evidence type="ECO:0000256" key="4">
    <source>
        <dbReference type="ARBA" id="ARBA00022475"/>
    </source>
</evidence>
<evidence type="ECO:0000256" key="11">
    <source>
        <dbReference type="ARBA" id="ARBA00022980"/>
    </source>
</evidence>
<dbReference type="HAMAP" id="MF_01366">
    <property type="entry name" value="Ribosomal_uL13"/>
    <property type="match status" value="1"/>
</dbReference>
<dbReference type="AlphaFoldDB" id="A0AAV0AF81"/>
<dbReference type="Pfam" id="PF00572">
    <property type="entry name" value="Ribosomal_L13"/>
    <property type="match status" value="1"/>
</dbReference>
<keyword evidence="4" id="KW-1003">Cell membrane</keyword>
<comment type="subcellular location">
    <subcellularLocation>
        <location evidence="1">Cell membrane</location>
        <topology evidence="1">Single-pass type I membrane protein</topology>
    </subcellularLocation>
    <subcellularLocation>
        <location evidence="2">Secreted</location>
    </subcellularLocation>
</comment>
<dbReference type="GO" id="GO:0005886">
    <property type="term" value="C:plasma membrane"/>
    <property type="evidence" value="ECO:0007669"/>
    <property type="project" value="UniProtKB-SubCell"/>
</dbReference>
<dbReference type="FunFam" id="3.90.1180.10:FF:000002">
    <property type="entry name" value="60S ribosomal protein L16"/>
    <property type="match status" value="1"/>
</dbReference>
<evidence type="ECO:0000256" key="18">
    <source>
        <dbReference type="ARBA" id="ARBA00035201"/>
    </source>
</evidence>
<keyword evidence="12 24" id="KW-1133">Transmembrane helix</keyword>
<dbReference type="CDD" id="cd00392">
    <property type="entry name" value="Ribosomal_L13"/>
    <property type="match status" value="1"/>
</dbReference>
<dbReference type="GO" id="GO:0006412">
    <property type="term" value="P:translation"/>
    <property type="evidence" value="ECO:0007669"/>
    <property type="project" value="InterPro"/>
</dbReference>
<reference evidence="26" key="1">
    <citation type="submission" date="2022-06" db="EMBL/GenBank/DDBJ databases">
        <authorList>
            <person name="Andreotti S."/>
            <person name="Wyler E."/>
        </authorList>
    </citation>
    <scope>NUCLEOTIDE SEQUENCE</scope>
</reference>
<evidence type="ECO:0000256" key="16">
    <source>
        <dbReference type="ARBA" id="ARBA00023274"/>
    </source>
</evidence>
<comment type="subunit">
    <text evidence="17">Component of the 60S ribosome. Component of the GAIT complex. Interacts with EIF4G1.</text>
</comment>
<dbReference type="GO" id="GO:0009986">
    <property type="term" value="C:cell surface"/>
    <property type="evidence" value="ECO:0007669"/>
    <property type="project" value="TreeGrafter"/>
</dbReference>
<keyword evidence="14" id="KW-1015">Disulfide bond</keyword>
<dbReference type="InterPro" id="IPR009079">
    <property type="entry name" value="4_helix_cytokine-like_core"/>
</dbReference>
<keyword evidence="11 23" id="KW-0689">Ribosomal protein</keyword>
<evidence type="ECO:0000256" key="19">
    <source>
        <dbReference type="ARBA" id="ARBA00035367"/>
    </source>
</evidence>
<sequence>MTVLAPAWNPNPSLLLLLLLLSPCLRGTPDCYFSHSPISSNFHLRIRELTDYLLKDYPVTVAINLQDEKHCKALWSLFLAQRWMERLKVVAGSEMQKLLEVVNTEIHFVTSCAFRPLPECLRFVQTNISHLLQDTCMQLLALKPCMGKACQNFSRCLEVQCQPDPSTLLPPRSPGALEASDLPESRPSRLLLLLLLPLTLVALAAAWGLRWQRARRRAVLRPGVLVLDGRGHLLGRLAAIVAKQVLLGRKVVVVRCEGINISGNFYRNKLKYLAFLRKRMNTNPSRGPYHFRAPSRIFWRTVRGMLPHKTKRGQAALERLKVLDGIPPPYDKKKRMVVPAALKVVRLKPTRKFAYLGRLAHEVGWKYQAVTATLEEKRKEKAKIHYRKKKQLLRLRKQAEKNVESKISKFTEVLKTNGLLV</sequence>
<evidence type="ECO:0000256" key="10">
    <source>
        <dbReference type="ARBA" id="ARBA00022934"/>
    </source>
</evidence>
<dbReference type="NCBIfam" id="TIGR01077">
    <property type="entry name" value="L13_A_E"/>
    <property type="match status" value="1"/>
</dbReference>
<comment type="function">
    <text evidence="20">Associated with ribosomes but is not required for canonical ribosome function and has extra-ribosomal functions. Component of the GAIT (gamma interferon-activated inhibitor of translation) complex which mediates interferon-gamma-induced transcript-selective translation inhibition in inflammation processes. Upon interferon-gamma activation and subsequent phosphorylation dissociates from the ribosome and assembles into the GAIT complex which binds to stem loop-containing GAIT elements in the 3'-UTR of diverse inflammatory mRNAs (such as ceruplasmin) and suppresses their translation. In the GAIT complex interacts with m7G cap-bound eIF4G at or near the eIF3-binding site and blocks the recruitment of the 43S ribosomal complex. Involved in methylation of rRNA.</text>
</comment>
<dbReference type="InterPro" id="IPR023563">
    <property type="entry name" value="Ribosomal_uL13_CS"/>
</dbReference>
<dbReference type="InterPro" id="IPR004213">
    <property type="entry name" value="Flt3_lig"/>
</dbReference>
<dbReference type="GO" id="GO:0015934">
    <property type="term" value="C:large ribosomal subunit"/>
    <property type="evidence" value="ECO:0007669"/>
    <property type="project" value="InterPro"/>
</dbReference>
<evidence type="ECO:0000256" key="25">
    <source>
        <dbReference type="SAM" id="SignalP"/>
    </source>
</evidence>
<dbReference type="Gene3D" id="1.20.1250.10">
    <property type="match status" value="1"/>
</dbReference>
<keyword evidence="13 24" id="KW-0472">Membrane</keyword>
<dbReference type="EMBL" id="CALSGD010001635">
    <property type="protein sequence ID" value="CAH7456757.1"/>
    <property type="molecule type" value="Genomic_DNA"/>
</dbReference>
<name>A0AAV0AF81_PHORO</name>
<organism evidence="26 27">
    <name type="scientific">Phodopus roborovskii</name>
    <name type="common">Roborovski's desert hamster</name>
    <name type="synonym">Cricetulus roborovskii</name>
    <dbReference type="NCBI Taxonomy" id="109678"/>
    <lineage>
        <taxon>Eukaryota</taxon>
        <taxon>Metazoa</taxon>
        <taxon>Chordata</taxon>
        <taxon>Craniata</taxon>
        <taxon>Vertebrata</taxon>
        <taxon>Euteleostomi</taxon>
        <taxon>Mammalia</taxon>
        <taxon>Eutheria</taxon>
        <taxon>Euarchontoglires</taxon>
        <taxon>Glires</taxon>
        <taxon>Rodentia</taxon>
        <taxon>Myomorpha</taxon>
        <taxon>Muroidea</taxon>
        <taxon>Cricetidae</taxon>
        <taxon>Cricetinae</taxon>
        <taxon>Phodopus</taxon>
    </lineage>
</organism>
<dbReference type="GO" id="GO:0006417">
    <property type="term" value="P:regulation of translation"/>
    <property type="evidence" value="ECO:0007669"/>
    <property type="project" value="UniProtKB-KW"/>
</dbReference>
<dbReference type="FunFam" id="1.20.1250.10:FF:000016">
    <property type="entry name" value="Fms-related tyrosine kinase 3 ligand"/>
    <property type="match status" value="1"/>
</dbReference>
<proteinExistence type="inferred from homology"/>
<keyword evidence="10" id="KW-0164">Citrullination</keyword>
<dbReference type="SUPFAM" id="SSF47266">
    <property type="entry name" value="4-helical cytokines"/>
    <property type="match status" value="1"/>
</dbReference>
<keyword evidence="5" id="KW-0202">Cytokine</keyword>
<dbReference type="Gene3D" id="6.10.250.3250">
    <property type="match status" value="1"/>
</dbReference>
<evidence type="ECO:0000256" key="9">
    <source>
        <dbReference type="ARBA" id="ARBA00022845"/>
    </source>
</evidence>
<accession>A0AAV0AF81</accession>
<dbReference type="Gene3D" id="3.90.1180.10">
    <property type="entry name" value="Ribosomal protein L13"/>
    <property type="match status" value="1"/>
</dbReference>
<dbReference type="PANTHER" id="PTHR11032:SF1">
    <property type="entry name" value="FMS-RELATED TYROSINE KINASE 3 LIGAND"/>
    <property type="match status" value="1"/>
</dbReference>
<evidence type="ECO:0000256" key="20">
    <source>
        <dbReference type="ARBA" id="ARBA00045421"/>
    </source>
</evidence>
<evidence type="ECO:0000256" key="3">
    <source>
        <dbReference type="ARBA" id="ARBA00006227"/>
    </source>
</evidence>
<feature type="transmembrane region" description="Helical" evidence="24">
    <location>
        <begin position="190"/>
        <end position="209"/>
    </location>
</feature>
<evidence type="ECO:0000256" key="22">
    <source>
        <dbReference type="ARBA" id="ARBA00075998"/>
    </source>
</evidence>
<keyword evidence="8 25" id="KW-0732">Signal</keyword>
<dbReference type="GO" id="GO:0030971">
    <property type="term" value="F:receptor tyrosine kinase binding"/>
    <property type="evidence" value="ECO:0007669"/>
    <property type="project" value="TreeGrafter"/>
</dbReference>
<keyword evidence="7 24" id="KW-0812">Transmembrane</keyword>